<name>A0A9P7M0N6_9HYPO</name>
<proteinExistence type="inferred from homology"/>
<dbReference type="AlphaFoldDB" id="A0A9P7M0N6"/>
<dbReference type="Pfam" id="PF03169">
    <property type="entry name" value="OPT"/>
    <property type="match status" value="1"/>
</dbReference>
<evidence type="ECO:0000256" key="7">
    <source>
        <dbReference type="ARBA" id="ARBA00022989"/>
    </source>
</evidence>
<keyword evidence="6" id="KW-0653">Protein transport</keyword>
<dbReference type="InterPro" id="IPR004648">
    <property type="entry name" value="Oligpept_transpt"/>
</dbReference>
<evidence type="ECO:0000256" key="6">
    <source>
        <dbReference type="ARBA" id="ARBA00022927"/>
    </source>
</evidence>
<evidence type="ECO:0000313" key="11">
    <source>
        <dbReference type="Proteomes" id="UP000706124"/>
    </source>
</evidence>
<keyword evidence="8 9" id="KW-0472">Membrane</keyword>
<feature type="transmembrane region" description="Helical" evidence="9">
    <location>
        <begin position="140"/>
        <end position="159"/>
    </location>
</feature>
<evidence type="ECO:0000313" key="10">
    <source>
        <dbReference type="EMBL" id="KAG5927112.1"/>
    </source>
</evidence>
<dbReference type="OrthoDB" id="9986677at2759"/>
<feature type="transmembrane region" description="Helical" evidence="9">
    <location>
        <begin position="214"/>
        <end position="233"/>
    </location>
</feature>
<comment type="subcellular location">
    <subcellularLocation>
        <location evidence="1">Membrane</location>
        <topology evidence="1">Multi-pass membrane protein</topology>
    </subcellularLocation>
</comment>
<evidence type="ECO:0000256" key="8">
    <source>
        <dbReference type="ARBA" id="ARBA00023136"/>
    </source>
</evidence>
<evidence type="ECO:0000256" key="4">
    <source>
        <dbReference type="ARBA" id="ARBA00022692"/>
    </source>
</evidence>
<feature type="non-terminal residue" evidence="10">
    <location>
        <position position="290"/>
    </location>
</feature>
<accession>A0A9P7M0N6</accession>
<sequence>MAVYEFFPAYIFPWLNSISIPCLASMKATGATAETLTNLFGGATNNEGLGLFSLSLDWQYTTSFQTSLPLKLQVHQAIGFLVCFAAMLGIYYTNAWDAKSQPFMSTRLRTSDGKAYPTSKVFVGGILDKTAFAKFGIPRLTGSFAYALFMANAAITWMYKRADRKRLDQIGALIAHCALFWGGDFVKAYKSARAGRFDDRHHAHMAKHYREVPWWWYVLILIFSFILGLVVVVRENVTLPVWAYVAALLVGIVISPLSTLLLARFGNGISTNNLSKMLAGLMVPERPIGN</sequence>
<dbReference type="InterPro" id="IPR004813">
    <property type="entry name" value="OPT"/>
</dbReference>
<dbReference type="GO" id="GO:0015031">
    <property type="term" value="P:protein transport"/>
    <property type="evidence" value="ECO:0007669"/>
    <property type="project" value="UniProtKB-KW"/>
</dbReference>
<evidence type="ECO:0000256" key="2">
    <source>
        <dbReference type="ARBA" id="ARBA00008807"/>
    </source>
</evidence>
<gene>
    <name evidence="10" type="ORF">E4U60_000257</name>
</gene>
<dbReference type="Proteomes" id="UP000706124">
    <property type="component" value="Unassembled WGS sequence"/>
</dbReference>
<dbReference type="GO" id="GO:0035673">
    <property type="term" value="F:oligopeptide transmembrane transporter activity"/>
    <property type="evidence" value="ECO:0007669"/>
    <property type="project" value="InterPro"/>
</dbReference>
<keyword evidence="11" id="KW-1185">Reference proteome</keyword>
<dbReference type="GO" id="GO:0016020">
    <property type="term" value="C:membrane"/>
    <property type="evidence" value="ECO:0007669"/>
    <property type="project" value="UniProtKB-SubCell"/>
</dbReference>
<keyword evidence="5" id="KW-0571">Peptide transport</keyword>
<feature type="transmembrane region" description="Helical" evidence="9">
    <location>
        <begin position="239"/>
        <end position="263"/>
    </location>
</feature>
<organism evidence="10 11">
    <name type="scientific">Claviceps pazoutovae</name>
    <dbReference type="NCBI Taxonomy" id="1649127"/>
    <lineage>
        <taxon>Eukaryota</taxon>
        <taxon>Fungi</taxon>
        <taxon>Dikarya</taxon>
        <taxon>Ascomycota</taxon>
        <taxon>Pezizomycotina</taxon>
        <taxon>Sordariomycetes</taxon>
        <taxon>Hypocreomycetidae</taxon>
        <taxon>Hypocreales</taxon>
        <taxon>Clavicipitaceae</taxon>
        <taxon>Claviceps</taxon>
    </lineage>
</organism>
<keyword evidence="3" id="KW-0813">Transport</keyword>
<evidence type="ECO:0000256" key="9">
    <source>
        <dbReference type="SAM" id="Phobius"/>
    </source>
</evidence>
<keyword evidence="4 9" id="KW-0812">Transmembrane</keyword>
<dbReference type="PANTHER" id="PTHR22601">
    <property type="entry name" value="ISP4 LIKE PROTEIN"/>
    <property type="match status" value="1"/>
</dbReference>
<comment type="caution">
    <text evidence="10">The sequence shown here is derived from an EMBL/GenBank/DDBJ whole genome shotgun (WGS) entry which is preliminary data.</text>
</comment>
<protein>
    <submittedName>
        <fullName evidence="10">Uncharacterized protein</fullName>
    </submittedName>
</protein>
<reference evidence="10 11" key="1">
    <citation type="journal article" date="2020" name="bioRxiv">
        <title>Whole genome comparisons of ergot fungi reveals the divergence and evolution of species within the genus Claviceps are the result of varying mechanisms driving genome evolution and host range expansion.</title>
        <authorList>
            <person name="Wyka S.A."/>
            <person name="Mondo S.J."/>
            <person name="Liu M."/>
            <person name="Dettman J."/>
            <person name="Nalam V."/>
            <person name="Broders K.D."/>
        </authorList>
    </citation>
    <scope>NUCLEOTIDE SEQUENCE [LARGE SCALE GENOMIC DNA]</scope>
    <source>
        <strain evidence="10 11">CCC 1485</strain>
    </source>
</reference>
<keyword evidence="7 9" id="KW-1133">Transmembrane helix</keyword>
<evidence type="ECO:0000256" key="1">
    <source>
        <dbReference type="ARBA" id="ARBA00004141"/>
    </source>
</evidence>
<evidence type="ECO:0000256" key="5">
    <source>
        <dbReference type="ARBA" id="ARBA00022856"/>
    </source>
</evidence>
<evidence type="ECO:0000256" key="3">
    <source>
        <dbReference type="ARBA" id="ARBA00022448"/>
    </source>
</evidence>
<comment type="similarity">
    <text evidence="2">Belongs to the oligopeptide OPT transporter family.</text>
</comment>
<feature type="transmembrane region" description="Helical" evidence="9">
    <location>
        <begin position="77"/>
        <end position="94"/>
    </location>
</feature>
<dbReference type="EMBL" id="SRPO01001056">
    <property type="protein sequence ID" value="KAG5927112.1"/>
    <property type="molecule type" value="Genomic_DNA"/>
</dbReference>